<dbReference type="PROSITE" id="PS00678">
    <property type="entry name" value="WD_REPEATS_1"/>
    <property type="match status" value="2"/>
</dbReference>
<organism evidence="6 7">
    <name type="scientific">Gloeocapsopsis crepidinum LEGE 06123</name>
    <dbReference type="NCBI Taxonomy" id="588587"/>
    <lineage>
        <taxon>Bacteria</taxon>
        <taxon>Bacillati</taxon>
        <taxon>Cyanobacteriota</taxon>
        <taxon>Cyanophyceae</taxon>
        <taxon>Oscillatoriophycideae</taxon>
        <taxon>Chroococcales</taxon>
        <taxon>Chroococcaceae</taxon>
        <taxon>Gloeocapsopsis</taxon>
    </lineage>
</organism>
<dbReference type="Pfam" id="PF00069">
    <property type="entry name" value="Pkinase"/>
    <property type="match status" value="1"/>
</dbReference>
<dbReference type="Gene3D" id="2.130.10.10">
    <property type="entry name" value="YVTN repeat-like/Quinoprotein amine dehydrogenase"/>
    <property type="match status" value="2"/>
</dbReference>
<evidence type="ECO:0000313" key="7">
    <source>
        <dbReference type="Proteomes" id="UP000651156"/>
    </source>
</evidence>
<dbReference type="PANTHER" id="PTHR19879">
    <property type="entry name" value="TRANSCRIPTION INITIATION FACTOR TFIID"/>
    <property type="match status" value="1"/>
</dbReference>
<dbReference type="Proteomes" id="UP000651156">
    <property type="component" value="Unassembled WGS sequence"/>
</dbReference>
<dbReference type="InterPro" id="IPR000719">
    <property type="entry name" value="Prot_kinase_dom"/>
</dbReference>
<keyword evidence="2" id="KW-0677">Repeat</keyword>
<protein>
    <submittedName>
        <fullName evidence="6">Serine/threonine protein kinase</fullName>
    </submittedName>
</protein>
<feature type="repeat" description="WD" evidence="3">
    <location>
        <begin position="545"/>
        <end position="586"/>
    </location>
</feature>
<sequence>MLGKLIRDRYQIVQVLNTEGFCHTYLAKDTHRHHATTCIVKHFQAVSDHPESLVTLRGLFIREVEALKKLGDYDRVPQLLCNFEDNQEFYLIQEFIAGNPLSTELEPRQKWSESQVIQLLQEVLPILEFIHSHGLIHRNIQPKNIIRRQHDDRLILVDFSSVKQAWTRVVTNQGKTSSNYFLSGPATIAIGTAGYMPTEQAQGKPRPNSDIYALGIIGIQALTGLNPTQFTQNFETGEINWQDHCPHVSPELANVLNNAICYHYRDRYQSATEALQALQPLVIKQLLSPTVVSKKTPKSNSDTTYLGKDLKQQGDKRDLTFPSKSTLLFGSLIGSAAAVLIIGSNYYFTRSLHTPEIRPSVSPSPTTLNKIVLDKTLSGHSDTVWSVAVRPNSQNILSGSSDRTIKLWDVSSGQLVQTFSRHSGPIWSVAISPDGQSFASGSSDNTADVWDLATGKFLCTLAGHSGAVWATAFSPDSETLATGSDDRTIRLWSMSTGKEFRQLLGHSGAVRAIAFSPNGQYLVSGSSDTTIKVWDFRSGKVLRTLQGHSDRILTVAVSPDNQLLVSGSVDKTIRIWQLSSGKLLRTLSGNSHWVNTVAISPDGNLLASGIGKKLEVWDLNSGERRNTPFQEASDITSIFFSADSKHLFSSSRDNSIKILRL</sequence>
<keyword evidence="1 3" id="KW-0853">WD repeat</keyword>
<dbReference type="Gene3D" id="1.10.510.10">
    <property type="entry name" value="Transferase(Phosphotransferase) domain 1"/>
    <property type="match status" value="1"/>
</dbReference>
<keyword evidence="6" id="KW-0418">Kinase</keyword>
<feature type="domain" description="Protein kinase" evidence="5">
    <location>
        <begin position="10"/>
        <end position="282"/>
    </location>
</feature>
<dbReference type="Pfam" id="PF00400">
    <property type="entry name" value="WD40"/>
    <property type="match status" value="2"/>
</dbReference>
<comment type="caution">
    <text evidence="6">The sequence shown here is derived from an EMBL/GenBank/DDBJ whole genome shotgun (WGS) entry which is preliminary data.</text>
</comment>
<keyword evidence="4" id="KW-0812">Transmembrane</keyword>
<feature type="repeat" description="WD" evidence="3">
    <location>
        <begin position="503"/>
        <end position="544"/>
    </location>
</feature>
<feature type="transmembrane region" description="Helical" evidence="4">
    <location>
        <begin position="326"/>
        <end position="348"/>
    </location>
</feature>
<dbReference type="EMBL" id="JADEWN010000013">
    <property type="protein sequence ID" value="MBE9190190.1"/>
    <property type="molecule type" value="Genomic_DNA"/>
</dbReference>
<dbReference type="CDD" id="cd00200">
    <property type="entry name" value="WD40"/>
    <property type="match status" value="1"/>
</dbReference>
<evidence type="ECO:0000313" key="6">
    <source>
        <dbReference type="EMBL" id="MBE9190190.1"/>
    </source>
</evidence>
<gene>
    <name evidence="6" type="ORF">IQ230_07405</name>
</gene>
<evidence type="ECO:0000256" key="2">
    <source>
        <dbReference type="ARBA" id="ARBA00022737"/>
    </source>
</evidence>
<evidence type="ECO:0000256" key="4">
    <source>
        <dbReference type="SAM" id="Phobius"/>
    </source>
</evidence>
<proteinExistence type="predicted"/>
<dbReference type="InterPro" id="IPR011009">
    <property type="entry name" value="Kinase-like_dom_sf"/>
</dbReference>
<keyword evidence="6" id="KW-0723">Serine/threonine-protein kinase</keyword>
<dbReference type="SUPFAM" id="SSF56112">
    <property type="entry name" value="Protein kinase-like (PK-like)"/>
    <property type="match status" value="1"/>
</dbReference>
<dbReference type="InterPro" id="IPR001680">
    <property type="entry name" value="WD40_rpt"/>
</dbReference>
<dbReference type="SMART" id="SM00220">
    <property type="entry name" value="S_TKc"/>
    <property type="match status" value="1"/>
</dbReference>
<dbReference type="GO" id="GO:0004674">
    <property type="term" value="F:protein serine/threonine kinase activity"/>
    <property type="evidence" value="ECO:0007669"/>
    <property type="project" value="UniProtKB-KW"/>
</dbReference>
<dbReference type="PROSITE" id="PS50082">
    <property type="entry name" value="WD_REPEATS_2"/>
    <property type="match status" value="6"/>
</dbReference>
<feature type="repeat" description="WD" evidence="3">
    <location>
        <begin position="377"/>
        <end position="418"/>
    </location>
</feature>
<keyword evidence="4" id="KW-0472">Membrane</keyword>
<dbReference type="CDD" id="cd14014">
    <property type="entry name" value="STKc_PknB_like"/>
    <property type="match status" value="1"/>
</dbReference>
<dbReference type="InterPro" id="IPR020472">
    <property type="entry name" value="WD40_PAC1"/>
</dbReference>
<dbReference type="InterPro" id="IPR015943">
    <property type="entry name" value="WD40/YVTN_repeat-like_dom_sf"/>
</dbReference>
<name>A0ABR9UQ58_9CHRO</name>
<dbReference type="PROSITE" id="PS50294">
    <property type="entry name" value="WD_REPEATS_REGION"/>
    <property type="match status" value="5"/>
</dbReference>
<dbReference type="InterPro" id="IPR036322">
    <property type="entry name" value="WD40_repeat_dom_sf"/>
</dbReference>
<feature type="repeat" description="WD" evidence="3">
    <location>
        <begin position="461"/>
        <end position="502"/>
    </location>
</feature>
<keyword evidence="6" id="KW-0808">Transferase</keyword>
<dbReference type="SUPFAM" id="SSF50978">
    <property type="entry name" value="WD40 repeat-like"/>
    <property type="match status" value="1"/>
</dbReference>
<dbReference type="Pfam" id="PF25173">
    <property type="entry name" value="Beta-prop_WDR3_1st"/>
    <property type="match status" value="1"/>
</dbReference>
<dbReference type="PRINTS" id="PR00320">
    <property type="entry name" value="GPROTEINBRPT"/>
</dbReference>
<evidence type="ECO:0000256" key="3">
    <source>
        <dbReference type="PROSITE-ProRule" id="PRU00221"/>
    </source>
</evidence>
<dbReference type="PROSITE" id="PS50011">
    <property type="entry name" value="PROTEIN_KINASE_DOM"/>
    <property type="match status" value="1"/>
</dbReference>
<evidence type="ECO:0000259" key="5">
    <source>
        <dbReference type="PROSITE" id="PS50011"/>
    </source>
</evidence>
<dbReference type="Gene3D" id="3.30.200.20">
    <property type="entry name" value="Phosphorylase Kinase, domain 1"/>
    <property type="match status" value="1"/>
</dbReference>
<accession>A0ABR9UQ58</accession>
<feature type="repeat" description="WD" evidence="3">
    <location>
        <begin position="419"/>
        <end position="460"/>
    </location>
</feature>
<dbReference type="SMART" id="SM00320">
    <property type="entry name" value="WD40"/>
    <property type="match status" value="7"/>
</dbReference>
<evidence type="ECO:0000256" key="1">
    <source>
        <dbReference type="ARBA" id="ARBA00022574"/>
    </source>
</evidence>
<dbReference type="PANTHER" id="PTHR19879:SF9">
    <property type="entry name" value="TRANSCRIPTION INITIATION FACTOR TFIID SUBUNIT 5"/>
    <property type="match status" value="1"/>
</dbReference>
<reference evidence="6 7" key="1">
    <citation type="submission" date="2020-10" db="EMBL/GenBank/DDBJ databases">
        <authorList>
            <person name="Castelo-Branco R."/>
            <person name="Eusebio N."/>
            <person name="Adriana R."/>
            <person name="Vieira A."/>
            <person name="Brugerolle De Fraissinette N."/>
            <person name="Rezende De Castro R."/>
            <person name="Schneider M.P."/>
            <person name="Vasconcelos V."/>
            <person name="Leao P.N."/>
        </authorList>
    </citation>
    <scope>NUCLEOTIDE SEQUENCE [LARGE SCALE GENOMIC DNA]</scope>
    <source>
        <strain evidence="6 7">LEGE 06123</strain>
    </source>
</reference>
<keyword evidence="7" id="KW-1185">Reference proteome</keyword>
<keyword evidence="4" id="KW-1133">Transmembrane helix</keyword>
<feature type="repeat" description="WD" evidence="3">
    <location>
        <begin position="587"/>
        <end position="627"/>
    </location>
</feature>
<dbReference type="RefSeq" id="WP_193931386.1">
    <property type="nucleotide sequence ID" value="NZ_CAWPMZ010000028.1"/>
</dbReference>
<dbReference type="InterPro" id="IPR019775">
    <property type="entry name" value="WD40_repeat_CS"/>
</dbReference>